<keyword evidence="6 7" id="KW-0472">Membrane</keyword>
<dbReference type="PANTHER" id="PTHR33452:SF1">
    <property type="entry name" value="INNER MEMBRANE PROTEIN YPHA-RELATED"/>
    <property type="match status" value="1"/>
</dbReference>
<feature type="transmembrane region" description="Helical" evidence="7">
    <location>
        <begin position="21"/>
        <end position="42"/>
    </location>
</feature>
<dbReference type="InterPro" id="IPR032808">
    <property type="entry name" value="DoxX"/>
</dbReference>
<dbReference type="GO" id="GO:0005886">
    <property type="term" value="C:plasma membrane"/>
    <property type="evidence" value="ECO:0007669"/>
    <property type="project" value="UniProtKB-SubCell"/>
</dbReference>
<dbReference type="Proteomes" id="UP000179588">
    <property type="component" value="Unassembled WGS sequence"/>
</dbReference>
<dbReference type="Pfam" id="PF07681">
    <property type="entry name" value="DoxX"/>
    <property type="match status" value="1"/>
</dbReference>
<evidence type="ECO:0000313" key="9">
    <source>
        <dbReference type="EMBL" id="OHT24482.1"/>
    </source>
</evidence>
<evidence type="ECO:0000313" key="10">
    <source>
        <dbReference type="Proteomes" id="UP000179588"/>
    </source>
</evidence>
<dbReference type="EMBL" id="ABMABF030000009">
    <property type="protein sequence ID" value="EMJ5135105.1"/>
    <property type="molecule type" value="Genomic_DNA"/>
</dbReference>
<evidence type="ECO:0000256" key="2">
    <source>
        <dbReference type="ARBA" id="ARBA00006679"/>
    </source>
</evidence>
<evidence type="ECO:0000313" key="8">
    <source>
        <dbReference type="EMBL" id="EMJ5135105.1"/>
    </source>
</evidence>
<dbReference type="EMBL" id="LVIE01000124">
    <property type="protein sequence ID" value="OHT24482.1"/>
    <property type="molecule type" value="Genomic_DNA"/>
</dbReference>
<reference evidence="9 10" key="1">
    <citation type="submission" date="2016-03" db="EMBL/GenBank/DDBJ databases">
        <title>Genome sequence of Providencia stuartii strain, isolated from the salivary glands of larval Lucilia sericata.</title>
        <authorList>
            <person name="Yuan Y."/>
            <person name="Zhang Y."/>
            <person name="Fu S."/>
            <person name="Crippen T.L."/>
            <person name="Visi D."/>
            <person name="Benbow M.E."/>
            <person name="Allen M."/>
            <person name="Tomberlin J.K."/>
            <person name="Sze S.-H."/>
            <person name="Tarone A.M."/>
        </authorList>
    </citation>
    <scope>NUCLEOTIDE SEQUENCE [LARGE SCALE GENOMIC DNA]</scope>
    <source>
        <strain evidence="9 10">Crippen</strain>
    </source>
</reference>
<dbReference type="OrthoDB" id="280866at2"/>
<keyword evidence="10" id="KW-1185">Reference proteome</keyword>
<evidence type="ECO:0000256" key="4">
    <source>
        <dbReference type="ARBA" id="ARBA00022692"/>
    </source>
</evidence>
<dbReference type="RefSeq" id="WP_070927306.1">
    <property type="nucleotide sequence ID" value="NZ_CANMXG010000009.1"/>
</dbReference>
<dbReference type="AlphaFoldDB" id="A0A1S1HRL5"/>
<comment type="similarity">
    <text evidence="2">Belongs to the DoxX family.</text>
</comment>
<evidence type="ECO:0000256" key="5">
    <source>
        <dbReference type="ARBA" id="ARBA00022989"/>
    </source>
</evidence>
<gene>
    <name evidence="9" type="ORF">A3Q29_17530</name>
    <name evidence="8" type="ORF">RG298_002853</name>
</gene>
<name>A0A1S1HRL5_PROST</name>
<feature type="transmembrane region" description="Helical" evidence="7">
    <location>
        <begin position="54"/>
        <end position="75"/>
    </location>
</feature>
<comment type="subcellular location">
    <subcellularLocation>
        <location evidence="1">Cell membrane</location>
        <topology evidence="1">Multi-pass membrane protein</topology>
    </subcellularLocation>
</comment>
<reference evidence="8" key="2">
    <citation type="submission" date="2024-02" db="EMBL/GenBank/DDBJ databases">
        <authorList>
            <consortium name="Clinical and Environmental Microbiology Branch: Whole genome sequencing antimicrobial resistance pathogens in the healthcare setting"/>
        </authorList>
    </citation>
    <scope>NUCLEOTIDE SEQUENCE</scope>
    <source>
        <strain evidence="8">2021GO-0154</strain>
    </source>
</reference>
<proteinExistence type="inferred from homology"/>
<evidence type="ECO:0000256" key="7">
    <source>
        <dbReference type="SAM" id="Phobius"/>
    </source>
</evidence>
<organism evidence="9 10">
    <name type="scientific">Providencia stuartii</name>
    <dbReference type="NCBI Taxonomy" id="588"/>
    <lineage>
        <taxon>Bacteria</taxon>
        <taxon>Pseudomonadati</taxon>
        <taxon>Pseudomonadota</taxon>
        <taxon>Gammaproteobacteria</taxon>
        <taxon>Enterobacterales</taxon>
        <taxon>Morganellaceae</taxon>
        <taxon>Providencia</taxon>
    </lineage>
</organism>
<feature type="transmembrane region" description="Helical" evidence="7">
    <location>
        <begin position="82"/>
        <end position="101"/>
    </location>
</feature>
<protein>
    <submittedName>
        <fullName evidence="8">DoxX family protein</fullName>
    </submittedName>
    <submittedName>
        <fullName evidence="9">GntR family transcriptional regulator</fullName>
    </submittedName>
</protein>
<dbReference type="PANTHER" id="PTHR33452">
    <property type="entry name" value="OXIDOREDUCTASE CATD-RELATED"/>
    <property type="match status" value="1"/>
</dbReference>
<evidence type="ECO:0000256" key="3">
    <source>
        <dbReference type="ARBA" id="ARBA00022475"/>
    </source>
</evidence>
<comment type="caution">
    <text evidence="9">The sequence shown here is derived from an EMBL/GenBank/DDBJ whole genome shotgun (WGS) entry which is preliminary data.</text>
</comment>
<accession>A0A1S1HRL5</accession>
<keyword evidence="4 7" id="KW-0812">Transmembrane</keyword>
<keyword evidence="3" id="KW-1003">Cell membrane</keyword>
<evidence type="ECO:0000256" key="1">
    <source>
        <dbReference type="ARBA" id="ARBA00004651"/>
    </source>
</evidence>
<keyword evidence="5 7" id="KW-1133">Transmembrane helix</keyword>
<sequence length="140" mass="15085">MLGFFNRLLAHDDAGKLLLRITIGGLMLFHGMSKLLTGASGVKAMLAAYGLPEFIAYGTILGEVVAPILIILGILTRPSALLVAFTMVVAWLMVGLDKTFVLEKTGAWAIESIVYFFVGSIALALMGAGRFSIIKNPKWR</sequence>
<dbReference type="InterPro" id="IPR051907">
    <property type="entry name" value="DoxX-like_oxidoreductase"/>
</dbReference>
<evidence type="ECO:0000256" key="6">
    <source>
        <dbReference type="ARBA" id="ARBA00023136"/>
    </source>
</evidence>
<feature type="transmembrane region" description="Helical" evidence="7">
    <location>
        <begin position="113"/>
        <end position="133"/>
    </location>
</feature>